<sequence length="850" mass="96140">MNHHRNLITTLLAGILFAPSVTADNLTIARTGGDIVLIPMSDNAIRVKIDGQQGHTTDELIYVNPQNVESSISGNTLKVKNLTATYDSTADAITFINADGNVILREVEHSRISQPSTIQNEPTTISGQRFHSPADEYIYGTGQFQDGYLNLRGLSRRLTQVNTQISIPFILSNKGYGLLWNNYGLTELNPASDSVSLTPAGTEGDSFTVDITTSTGNARETRSVNAFEGEMNIPETGEYCLLLDVGQRMARKYKLSVDGKVLVDFNNLWLPPTTSLMTTLDKGKHRVRVEGESHDAPTLHWRKNINETELRSPVSTGIDYTVFSGTPDEVIASYRQLTGPAPMMPQWTLGYIHCRERFDSQKELLENADEFRRRQIPIDVIVQDWQYWGRHGWNAMCFDLDKYPDPKLMVDSLHDADIRLMISVWSKLDVNSEVGKVAKERGYLLPGSEWVDFFNPEAAGYYWDNFSSRLLKPYGIDAWWQDATEPENDDLQGRRINGGKLPGEVYRNAFPLFVNRTVYEGLRKDAPHKRAMILTRSGFPGMQRYAAATWSGDVGHDWETLRRQITGGLGQMVTGLPWWTFDAGGFFRPGNQYENEEYKEMLLRWLQVGTFLPLMRVHGYMSNTEPWRYGNEVDSVARKFIGMRYELMPYIYSVSASVSRDGYTMMRPLVMDFTTDENALQQKYEYMFGPSLLVSPIVEGGVKEWSTYLPEGCGWYDFRNGKRYDGGTIALTKETIATIPVFAKAGSIIPMKQAGQFAADNADSPIDLHVYPGADCTFTLYEDEGDNYNYEKGAFSTIPIIWEDSTRRLTIGKRKGEFDGMQKKRIFNVILPDGTSKRIEYSGSKRSIRI</sequence>
<dbReference type="Proteomes" id="UP000306319">
    <property type="component" value="Unassembled WGS sequence"/>
</dbReference>
<evidence type="ECO:0000313" key="1">
    <source>
        <dbReference type="EMBL" id="TGY75551.1"/>
    </source>
</evidence>
<comment type="caution">
    <text evidence="1">The sequence shown here is derived from an EMBL/GenBank/DDBJ whole genome shotgun (WGS) entry which is preliminary data.</text>
</comment>
<dbReference type="EMBL" id="SRYB01000060">
    <property type="protein sequence ID" value="TGY75551.1"/>
    <property type="molecule type" value="Genomic_DNA"/>
</dbReference>
<keyword evidence="2" id="KW-1185">Reference proteome</keyword>
<organism evidence="1 2">
    <name type="scientific">Lepagella muris</name>
    <dbReference type="NCBI Taxonomy" id="3032870"/>
    <lineage>
        <taxon>Bacteria</taxon>
        <taxon>Pseudomonadati</taxon>
        <taxon>Bacteroidota</taxon>
        <taxon>Bacteroidia</taxon>
        <taxon>Bacteroidales</taxon>
        <taxon>Muribaculaceae</taxon>
        <taxon>Lepagella</taxon>
    </lineage>
</organism>
<protein>
    <submittedName>
        <fullName evidence="1">DUF5110 domain-containing protein</fullName>
    </submittedName>
</protein>
<gene>
    <name evidence="1" type="ORF">E5331_19870</name>
</gene>
<evidence type="ECO:0000313" key="2">
    <source>
        <dbReference type="Proteomes" id="UP000306319"/>
    </source>
</evidence>
<proteinExistence type="predicted"/>
<name>A0AC61RC43_9BACT</name>
<reference evidence="1" key="1">
    <citation type="submission" date="2019-04" db="EMBL/GenBank/DDBJ databases">
        <title>Microbes associate with the intestines of laboratory mice.</title>
        <authorList>
            <person name="Navarre W."/>
            <person name="Wong E."/>
            <person name="Huang K."/>
            <person name="Tropini C."/>
            <person name="Ng K."/>
            <person name="Yu B."/>
        </authorList>
    </citation>
    <scope>NUCLEOTIDE SEQUENCE</scope>
    <source>
        <strain evidence="1">NM04_E33</strain>
    </source>
</reference>
<accession>A0AC61RC43</accession>